<dbReference type="AlphaFoldDB" id="A0A7Y5ZYK5"/>
<protein>
    <recommendedName>
        <fullName evidence="3">DUF222 domain-containing protein</fullName>
    </recommendedName>
</protein>
<name>A0A7Y5ZYK5_9CELL</name>
<comment type="caution">
    <text evidence="1">The sequence shown here is derived from an EMBL/GenBank/DDBJ whole genome shotgun (WGS) entry which is preliminary data.</text>
</comment>
<keyword evidence="2" id="KW-1185">Reference proteome</keyword>
<accession>A0A7Y5ZYK5</accession>
<organism evidence="1 2">
    <name type="scientific">Cellulomonas humilata</name>
    <dbReference type="NCBI Taxonomy" id="144055"/>
    <lineage>
        <taxon>Bacteria</taxon>
        <taxon>Bacillati</taxon>
        <taxon>Actinomycetota</taxon>
        <taxon>Actinomycetes</taxon>
        <taxon>Micrococcales</taxon>
        <taxon>Cellulomonadaceae</taxon>
        <taxon>Cellulomonas</taxon>
    </lineage>
</organism>
<evidence type="ECO:0008006" key="3">
    <source>
        <dbReference type="Google" id="ProtNLM"/>
    </source>
</evidence>
<dbReference type="EMBL" id="JABMCI010000017">
    <property type="protein sequence ID" value="NUU15645.1"/>
    <property type="molecule type" value="Genomic_DNA"/>
</dbReference>
<proteinExistence type="predicted"/>
<evidence type="ECO:0000313" key="2">
    <source>
        <dbReference type="Proteomes" id="UP000565724"/>
    </source>
</evidence>
<feature type="non-terminal residue" evidence="1">
    <location>
        <position position="113"/>
    </location>
</feature>
<evidence type="ECO:0000313" key="1">
    <source>
        <dbReference type="EMBL" id="NUU15645.1"/>
    </source>
</evidence>
<dbReference type="Proteomes" id="UP000565724">
    <property type="component" value="Unassembled WGS sequence"/>
</dbReference>
<gene>
    <name evidence="1" type="ORF">HP550_00080</name>
</gene>
<sequence>MSLLVPAETVAELLTHQRVLDEAASAARGHASTLDGAATLADDGRSAGDVRAPGDRLCALIALPWGTVAPATLEDGTPVPMTELARALCEADITRIVMSAESLPLDVGRTKRL</sequence>
<reference evidence="1 2" key="1">
    <citation type="submission" date="2020-05" db="EMBL/GenBank/DDBJ databases">
        <title>Genome Sequencing of Type Strains.</title>
        <authorList>
            <person name="Lemaire J.F."/>
            <person name="Inderbitzin P."/>
            <person name="Gregorio O.A."/>
            <person name="Collins S.B."/>
            <person name="Wespe N."/>
            <person name="Knight-Connoni V."/>
        </authorList>
    </citation>
    <scope>NUCLEOTIDE SEQUENCE [LARGE SCALE GENOMIC DNA]</scope>
    <source>
        <strain evidence="1 2">ATCC 25174</strain>
    </source>
</reference>